<evidence type="ECO:0000259" key="2">
    <source>
        <dbReference type="Pfam" id="PF00534"/>
    </source>
</evidence>
<dbReference type="RefSeq" id="WP_009185785.1">
    <property type="nucleotide sequence ID" value="NZ_AMGM01000047.1"/>
</dbReference>
<keyword evidence="4" id="KW-1185">Reference proteome</keyword>
<sequence>MKILLNFSNLKIGGGLQVAHSFLYGLKDEKKHEFCVVLSEVLYDQIILNSFDSKRFQFHKYQKKITLKSVLLGKDDFLNVLEQGFKPTVVFSLFGPTYWRPKSKHIVGFAKPQYIYRDSPFFYGMSIKSKFFLKFKEVLHLRDFQKNADILISENKDVSLRLGKIFSKKEIFTVSNYYNQVFDHPENWDETINLPPFKGISLLTLSANYPHKNLKIIPQVLKALQEIDADLKFRFIVTLKDLPDYLISEAIVNVGQVRIEQCPHLYNQVNAVFIPTLLECFTATYPEAMRMGKPILTSDLPFARGICGSSAIFFDPLNPEDIARKIVDLSSNENLHSHLVKDGFDQLKNFDNYLDRTKKYLEIITS</sequence>
<dbReference type="EMBL" id="AMGM01000047">
    <property type="protein sequence ID" value="EKB48605.1"/>
    <property type="molecule type" value="Genomic_DNA"/>
</dbReference>
<organism evidence="3 4">
    <name type="scientific">Cecembia lonarensis (strain CCUG 58316 / KCTC 22772 / LW9)</name>
    <dbReference type="NCBI Taxonomy" id="1225176"/>
    <lineage>
        <taxon>Bacteria</taxon>
        <taxon>Pseudomonadati</taxon>
        <taxon>Bacteroidota</taxon>
        <taxon>Cytophagia</taxon>
        <taxon>Cytophagales</taxon>
        <taxon>Cyclobacteriaceae</taxon>
        <taxon>Cecembia</taxon>
    </lineage>
</organism>
<dbReference type="Proteomes" id="UP000004478">
    <property type="component" value="Unassembled WGS sequence"/>
</dbReference>
<reference evidence="3 4" key="1">
    <citation type="journal article" date="2012" name="J. Bacteriol.">
        <title>Draft Genome Sequence of Cecembia lonarensis Strain LW9T, Isolated from Lonar Lake, a Haloalkaline Lake in India.</title>
        <authorList>
            <person name="Shivaji S."/>
            <person name="Ara S."/>
            <person name="Singh A."/>
            <person name="Pinnaka A.K."/>
        </authorList>
    </citation>
    <scope>NUCLEOTIDE SEQUENCE [LARGE SCALE GENOMIC DNA]</scope>
    <source>
        <strain evidence="3 4">LW9</strain>
    </source>
</reference>
<name>K1KWS8_CECL9</name>
<protein>
    <submittedName>
        <fullName evidence="3">Glycosyl transferases group 1</fullName>
    </submittedName>
</protein>
<evidence type="ECO:0000313" key="4">
    <source>
        <dbReference type="Proteomes" id="UP000004478"/>
    </source>
</evidence>
<dbReference type="Pfam" id="PF00534">
    <property type="entry name" value="Glycos_transf_1"/>
    <property type="match status" value="1"/>
</dbReference>
<feature type="domain" description="Glycosyl transferase family 1" evidence="2">
    <location>
        <begin position="204"/>
        <end position="343"/>
    </location>
</feature>
<dbReference type="PANTHER" id="PTHR46401:SF2">
    <property type="entry name" value="GLYCOSYLTRANSFERASE WBBK-RELATED"/>
    <property type="match status" value="1"/>
</dbReference>
<keyword evidence="1 3" id="KW-0808">Transferase</keyword>
<dbReference type="InterPro" id="IPR001296">
    <property type="entry name" value="Glyco_trans_1"/>
</dbReference>
<accession>K1KWS8</accession>
<dbReference type="Gene3D" id="3.40.50.2000">
    <property type="entry name" value="Glycogen Phosphorylase B"/>
    <property type="match status" value="2"/>
</dbReference>
<dbReference type="OrthoDB" id="502646at2"/>
<gene>
    <name evidence="3" type="ORF">B879_02763</name>
</gene>
<dbReference type="PANTHER" id="PTHR46401">
    <property type="entry name" value="GLYCOSYLTRANSFERASE WBBK-RELATED"/>
    <property type="match status" value="1"/>
</dbReference>
<evidence type="ECO:0000313" key="3">
    <source>
        <dbReference type="EMBL" id="EKB48605.1"/>
    </source>
</evidence>
<dbReference type="SUPFAM" id="SSF53756">
    <property type="entry name" value="UDP-Glycosyltransferase/glycogen phosphorylase"/>
    <property type="match status" value="1"/>
</dbReference>
<comment type="caution">
    <text evidence="3">The sequence shown here is derived from an EMBL/GenBank/DDBJ whole genome shotgun (WGS) entry which is preliminary data.</text>
</comment>
<dbReference type="GO" id="GO:0009103">
    <property type="term" value="P:lipopolysaccharide biosynthetic process"/>
    <property type="evidence" value="ECO:0007669"/>
    <property type="project" value="TreeGrafter"/>
</dbReference>
<dbReference type="GO" id="GO:0016757">
    <property type="term" value="F:glycosyltransferase activity"/>
    <property type="evidence" value="ECO:0007669"/>
    <property type="project" value="InterPro"/>
</dbReference>
<dbReference type="AlphaFoldDB" id="K1KWS8"/>
<proteinExistence type="predicted"/>
<evidence type="ECO:0000256" key="1">
    <source>
        <dbReference type="ARBA" id="ARBA00022679"/>
    </source>
</evidence>